<organism evidence="8 9">
    <name type="scientific">Micromonospora echinospora</name>
    <name type="common">Micromonospora purpurea</name>
    <dbReference type="NCBI Taxonomy" id="1877"/>
    <lineage>
        <taxon>Bacteria</taxon>
        <taxon>Bacillati</taxon>
        <taxon>Actinomycetota</taxon>
        <taxon>Actinomycetes</taxon>
        <taxon>Micromonosporales</taxon>
        <taxon>Micromonosporaceae</taxon>
        <taxon>Micromonospora</taxon>
    </lineage>
</organism>
<evidence type="ECO:0000259" key="7">
    <source>
        <dbReference type="SMART" id="SM00644"/>
    </source>
</evidence>
<comment type="caution">
    <text evidence="8">The sequence shown here is derived from an EMBL/GenBank/DDBJ whole genome shotgun (WGS) entry which is preliminary data.</text>
</comment>
<dbReference type="InterPro" id="IPR051206">
    <property type="entry name" value="NAMLAA_amidase_2"/>
</dbReference>
<evidence type="ECO:0000313" key="8">
    <source>
        <dbReference type="EMBL" id="MBB5112732.1"/>
    </source>
</evidence>
<protein>
    <recommendedName>
        <fullName evidence="2">N-acetylmuramoyl-L-alanine amidase</fullName>
        <ecNumber evidence="2">3.5.1.28</ecNumber>
    </recommendedName>
</protein>
<feature type="domain" description="N-acetylmuramoyl-L-alanine amidase" evidence="7">
    <location>
        <begin position="231"/>
        <end position="360"/>
    </location>
</feature>
<dbReference type="SUPFAM" id="SSF55846">
    <property type="entry name" value="N-acetylmuramoyl-L-alanine amidase-like"/>
    <property type="match status" value="1"/>
</dbReference>
<keyword evidence="5" id="KW-0961">Cell wall biogenesis/degradation</keyword>
<dbReference type="InterPro" id="IPR002502">
    <property type="entry name" value="Amidase_domain"/>
</dbReference>
<dbReference type="PANTHER" id="PTHR30417">
    <property type="entry name" value="N-ACETYLMURAMOYL-L-ALANINE AMIDASE AMID"/>
    <property type="match status" value="1"/>
</dbReference>
<dbReference type="PANTHER" id="PTHR30417:SF1">
    <property type="entry name" value="N-ACETYLMURAMOYL-L-ALANINE AMIDASE AMID"/>
    <property type="match status" value="1"/>
</dbReference>
<gene>
    <name evidence="8" type="ORF">FHU28_002571</name>
</gene>
<dbReference type="SUPFAM" id="SSF69318">
    <property type="entry name" value="Integrin alpha N-terminal domain"/>
    <property type="match status" value="1"/>
</dbReference>
<accession>A0ABR6MEF7</accession>
<feature type="signal peptide" evidence="6">
    <location>
        <begin position="1"/>
        <end position="39"/>
    </location>
</feature>
<comment type="catalytic activity">
    <reaction evidence="1">
        <text>Hydrolyzes the link between N-acetylmuramoyl residues and L-amino acid residues in certain cell-wall glycopeptides.</text>
        <dbReference type="EC" id="3.5.1.28"/>
    </reaction>
</comment>
<dbReference type="InterPro" id="IPR036505">
    <property type="entry name" value="Amidase/PGRP_sf"/>
</dbReference>
<sequence length="699" mass="73884">MTPGWEALVAGTRRRRRRVGAALLAAALAGAVAVQPASASATPPGRTALDAAFVRAAQEYDVPRDVLVAVGYGESRLDGHGGEPSQANGYGVMHLVSNPARHSLERAAALTGEPVARLKTVTPANIRGGAAVLRELADAEGLTARDRDRVTAWYPVVARYGGAADDATARLYADGIYELVQQGIPGAVPVRAYRVEPERGRYATVLPAGTASRTLAAAVPEYPAARWVAANGANYGAGRSSRITTVILHVTQGSYAGTISWFQNPSSGVSAHYVVKSSTGEITQMVREGDTAYHARSGNAYGVGIEHEGYVDNPAWFTDAMYRSSAALTRYLCDKYGIPKNRTGIKGHNEIPGNDHTDPGPNWNWNYYLSLVNQGGGGPAAPRYFGGSPTDFNGDGRDDVVAFTHGSLADAYVATSTGSSFAGTSVKWHDWFALSGETPLTGDVNGDGRDDAIVFTHGTTADVHVALSTGTSFAASAKWHDWFAPGTEVPAVGDVNGDGRDDIITFTHDTNADVYVALSTGTGFTGTAIKWHDYFSIPGEFPALGDVNGDGREDIITFTQGPATAADVIVALSTGSGFGTPQTWHDLFAVGTEQPRVGDINGDGRDDIVTFTCNTDADVYAATSTGSSFTGTTIKWHDFFCLPGEFPYLADANGDGKDDLIVFTKNTTNDIYVALSTGTTFSPSTKWHDYFGLTDETTL</sequence>
<dbReference type="Gene3D" id="1.10.530.10">
    <property type="match status" value="1"/>
</dbReference>
<dbReference type="Gene3D" id="2.40.128.340">
    <property type="match status" value="1"/>
</dbReference>
<dbReference type="Proteomes" id="UP000618986">
    <property type="component" value="Unassembled WGS sequence"/>
</dbReference>
<keyword evidence="9" id="KW-1185">Reference proteome</keyword>
<dbReference type="Pfam" id="PF13517">
    <property type="entry name" value="FG-GAP_3"/>
    <property type="match status" value="2"/>
</dbReference>
<dbReference type="InterPro" id="IPR023346">
    <property type="entry name" value="Lysozyme-like_dom_sf"/>
</dbReference>
<keyword evidence="4" id="KW-0378">Hydrolase</keyword>
<evidence type="ECO:0000256" key="1">
    <source>
        <dbReference type="ARBA" id="ARBA00001561"/>
    </source>
</evidence>
<evidence type="ECO:0000256" key="4">
    <source>
        <dbReference type="ARBA" id="ARBA00022801"/>
    </source>
</evidence>
<evidence type="ECO:0000256" key="6">
    <source>
        <dbReference type="SAM" id="SignalP"/>
    </source>
</evidence>
<dbReference type="EC" id="3.5.1.28" evidence="2"/>
<dbReference type="Gene3D" id="2.130.10.130">
    <property type="entry name" value="Integrin alpha, N-terminal"/>
    <property type="match status" value="1"/>
</dbReference>
<evidence type="ECO:0000256" key="5">
    <source>
        <dbReference type="ARBA" id="ARBA00023316"/>
    </source>
</evidence>
<dbReference type="EMBL" id="JACHJC010000001">
    <property type="protein sequence ID" value="MBB5112732.1"/>
    <property type="molecule type" value="Genomic_DNA"/>
</dbReference>
<evidence type="ECO:0000313" key="9">
    <source>
        <dbReference type="Proteomes" id="UP000618986"/>
    </source>
</evidence>
<dbReference type="Pfam" id="PF01510">
    <property type="entry name" value="Amidase_2"/>
    <property type="match status" value="1"/>
</dbReference>
<evidence type="ECO:0000256" key="2">
    <source>
        <dbReference type="ARBA" id="ARBA00011901"/>
    </source>
</evidence>
<dbReference type="SUPFAM" id="SSF53955">
    <property type="entry name" value="Lysozyme-like"/>
    <property type="match status" value="1"/>
</dbReference>
<dbReference type="CDD" id="cd06583">
    <property type="entry name" value="PGRP"/>
    <property type="match status" value="1"/>
</dbReference>
<name>A0ABR6MEF7_MICEC</name>
<proteinExistence type="predicted"/>
<dbReference type="InterPro" id="IPR028994">
    <property type="entry name" value="Integrin_alpha_N"/>
</dbReference>
<keyword evidence="3 6" id="KW-0732">Signal</keyword>
<evidence type="ECO:0000256" key="3">
    <source>
        <dbReference type="ARBA" id="ARBA00022729"/>
    </source>
</evidence>
<dbReference type="Gene3D" id="3.40.80.10">
    <property type="entry name" value="Peptidoglycan recognition protein-like"/>
    <property type="match status" value="1"/>
</dbReference>
<dbReference type="SMART" id="SM00644">
    <property type="entry name" value="Ami_2"/>
    <property type="match status" value="1"/>
</dbReference>
<dbReference type="InterPro" id="IPR013517">
    <property type="entry name" value="FG-GAP"/>
</dbReference>
<feature type="chain" id="PRO_5045636394" description="N-acetylmuramoyl-L-alanine amidase" evidence="6">
    <location>
        <begin position="40"/>
        <end position="699"/>
    </location>
</feature>
<reference evidence="8 9" key="1">
    <citation type="submission" date="2020-08" db="EMBL/GenBank/DDBJ databases">
        <title>Sequencing the genomes of 1000 actinobacteria strains.</title>
        <authorList>
            <person name="Klenk H.-P."/>
        </authorList>
    </citation>
    <scope>NUCLEOTIDE SEQUENCE [LARGE SCALE GENOMIC DNA]</scope>
    <source>
        <strain evidence="8 9">DSM 43036</strain>
    </source>
</reference>